<protein>
    <recommendedName>
        <fullName evidence="4">Mitochondrial fission regulator</fullName>
    </recommendedName>
</protein>
<dbReference type="PANTHER" id="PTHR14215">
    <property type="entry name" value="PROTEIN OF UNKNOWN FUNCTION DUF729"/>
    <property type="match status" value="1"/>
</dbReference>
<name>A0A1S3G0D1_DIPOR</name>
<evidence type="ECO:0000256" key="6">
    <source>
        <dbReference type="SAM" id="MobiDB-lite"/>
    </source>
</evidence>
<dbReference type="KEGG" id="dord:105993533"/>
<gene>
    <name evidence="8" type="primary">Mtfr2</name>
</gene>
<evidence type="ECO:0000256" key="3">
    <source>
        <dbReference type="ARBA" id="ARBA00023128"/>
    </source>
</evidence>
<evidence type="ECO:0000313" key="8">
    <source>
        <dbReference type="RefSeq" id="XP_012882263.1"/>
    </source>
</evidence>
<accession>A0A1S3G0D1</accession>
<reference evidence="8" key="1">
    <citation type="submission" date="2025-08" db="UniProtKB">
        <authorList>
            <consortium name="RefSeq"/>
        </authorList>
    </citation>
    <scope>IDENTIFICATION</scope>
    <source>
        <tissue evidence="8">Kidney</tissue>
    </source>
</reference>
<dbReference type="CTD" id="113115"/>
<dbReference type="InterPro" id="IPR007972">
    <property type="entry name" value="Mtfr1"/>
</dbReference>
<dbReference type="OrthoDB" id="2133332at2759"/>
<comment type="function">
    <text evidence="4">Plays a role in mitochondrial aerobic respiration. Regulates mitochondrial organization and fission.</text>
</comment>
<dbReference type="AlphaFoldDB" id="A0A1S3G0D1"/>
<evidence type="ECO:0000256" key="5">
    <source>
        <dbReference type="SAM" id="Coils"/>
    </source>
</evidence>
<dbReference type="GO" id="GO:0009060">
    <property type="term" value="P:aerobic respiration"/>
    <property type="evidence" value="ECO:0007669"/>
    <property type="project" value="UniProtKB-UniRule"/>
</dbReference>
<dbReference type="GeneID" id="105993533"/>
<dbReference type="FunCoup" id="A0A1S3G0D1">
    <property type="interactions" value="1560"/>
</dbReference>
<comment type="subcellular location">
    <subcellularLocation>
        <location evidence="1 4">Mitochondrion</location>
    </subcellularLocation>
</comment>
<feature type="compositionally biased region" description="Pro residues" evidence="6">
    <location>
        <begin position="195"/>
        <end position="222"/>
    </location>
</feature>
<keyword evidence="3 4" id="KW-0496">Mitochondrion</keyword>
<dbReference type="STRING" id="10020.ENSDORP00000011023"/>
<evidence type="ECO:0000313" key="7">
    <source>
        <dbReference type="Proteomes" id="UP000081671"/>
    </source>
</evidence>
<dbReference type="Proteomes" id="UP000081671">
    <property type="component" value="Unplaced"/>
</dbReference>
<feature type="region of interest" description="Disordered" evidence="6">
    <location>
        <begin position="244"/>
        <end position="263"/>
    </location>
</feature>
<comment type="similarity">
    <text evidence="2 4">Belongs to the MTFR1 family.</text>
</comment>
<dbReference type="GO" id="GO:0000266">
    <property type="term" value="P:mitochondrial fission"/>
    <property type="evidence" value="ECO:0007669"/>
    <property type="project" value="UniProtKB-UniRule"/>
</dbReference>
<organism evidence="7 8">
    <name type="scientific">Dipodomys ordii</name>
    <name type="common">Ord's kangaroo rat</name>
    <dbReference type="NCBI Taxonomy" id="10020"/>
    <lineage>
        <taxon>Eukaryota</taxon>
        <taxon>Metazoa</taxon>
        <taxon>Chordata</taxon>
        <taxon>Craniata</taxon>
        <taxon>Vertebrata</taxon>
        <taxon>Euteleostomi</taxon>
        <taxon>Mammalia</taxon>
        <taxon>Eutheria</taxon>
        <taxon>Euarchontoglires</taxon>
        <taxon>Glires</taxon>
        <taxon>Rodentia</taxon>
        <taxon>Castorimorpha</taxon>
        <taxon>Heteromyidae</taxon>
        <taxon>Dipodomyinae</taxon>
        <taxon>Dipodomys</taxon>
    </lineage>
</organism>
<dbReference type="InParanoid" id="A0A1S3G0D1"/>
<dbReference type="GO" id="GO:0005739">
    <property type="term" value="C:mitochondrion"/>
    <property type="evidence" value="ECO:0007669"/>
    <property type="project" value="UniProtKB-SubCell"/>
</dbReference>
<keyword evidence="7" id="KW-1185">Reference proteome</keyword>
<dbReference type="RefSeq" id="XP_012882263.1">
    <property type="nucleotide sequence ID" value="XM_013026809.1"/>
</dbReference>
<feature type="coiled-coil region" evidence="5">
    <location>
        <begin position="134"/>
        <end position="161"/>
    </location>
</feature>
<keyword evidence="5" id="KW-0175">Coiled coil</keyword>
<evidence type="ECO:0000256" key="2">
    <source>
        <dbReference type="ARBA" id="ARBA00005807"/>
    </source>
</evidence>
<evidence type="ECO:0000256" key="1">
    <source>
        <dbReference type="ARBA" id="ARBA00004173"/>
    </source>
</evidence>
<proteinExistence type="inferred from homology"/>
<feature type="region of interest" description="Disordered" evidence="6">
    <location>
        <begin position="166"/>
        <end position="233"/>
    </location>
</feature>
<dbReference type="PANTHER" id="PTHR14215:SF2">
    <property type="entry name" value="MITOCHONDRIAL FISSION REGULATOR 2"/>
    <property type="match status" value="1"/>
</dbReference>
<evidence type="ECO:0000256" key="4">
    <source>
        <dbReference type="RuleBase" id="RU369053"/>
    </source>
</evidence>
<dbReference type="Pfam" id="PF05308">
    <property type="entry name" value="Mito_fiss_reg"/>
    <property type="match status" value="1"/>
</dbReference>
<sequence>MSLILNILREILAYFGVPIDQALLTWKNKNKYGSARSIVRIIGKILPLEPCQRPNFELIPHLNSVESNNCGSVVPSFADILCVANDEEAGHLRYRKSTWEKEDEEFEFFPPLQPARLHLSPGQNMRMENDVPVSKAAIEKLAALEDELTFLRSQIAAIVAMKQLSSGRNSGSCDLNEDSGVGGTPSSAQLRAEPDPFPKSAVPPPPPPLPPHCPSLQPPWSPPIQSGSTDVGDSDIPVTEVKRQHSSMKKNIYNHSPDQRNADVPNMLDVLKDMDKVKLRAVERSPGGRPIHKKQRRSSQWDPVSLISHALKQKFAFQQDDSFDTGDRSWEASPFSSPETSRVSYNNLTLSFKFFSSCALYARTFACKLFGC</sequence>